<evidence type="ECO:0000256" key="8">
    <source>
        <dbReference type="ARBA" id="ARBA00023242"/>
    </source>
</evidence>
<evidence type="ECO:0000256" key="1">
    <source>
        <dbReference type="ARBA" id="ARBA00000971"/>
    </source>
</evidence>
<dbReference type="RefSeq" id="XP_022459403.1">
    <property type="nucleotide sequence ID" value="XM_022601795.1"/>
</dbReference>
<organism evidence="11 12">
    <name type="scientific">Kuraishia capsulata CBS 1993</name>
    <dbReference type="NCBI Taxonomy" id="1382522"/>
    <lineage>
        <taxon>Eukaryota</taxon>
        <taxon>Fungi</taxon>
        <taxon>Dikarya</taxon>
        <taxon>Ascomycota</taxon>
        <taxon>Saccharomycotina</taxon>
        <taxon>Pichiomycetes</taxon>
        <taxon>Pichiales</taxon>
        <taxon>Pichiaceae</taxon>
        <taxon>Kuraishia</taxon>
    </lineage>
</organism>
<comment type="catalytic activity">
    <reaction evidence="1 9">
        <text>[protein]-peptidylproline (omega=180) = [protein]-peptidylproline (omega=0)</text>
        <dbReference type="Rhea" id="RHEA:16237"/>
        <dbReference type="Rhea" id="RHEA-COMP:10747"/>
        <dbReference type="Rhea" id="RHEA-COMP:10748"/>
        <dbReference type="ChEBI" id="CHEBI:83833"/>
        <dbReference type="ChEBI" id="CHEBI:83834"/>
        <dbReference type="EC" id="5.2.1.8"/>
    </reaction>
</comment>
<dbReference type="GO" id="GO:0003755">
    <property type="term" value="F:peptidyl-prolyl cis-trans isomerase activity"/>
    <property type="evidence" value="ECO:0007669"/>
    <property type="project" value="UniProtKB-KW"/>
</dbReference>
<dbReference type="InterPro" id="IPR037218">
    <property type="entry name" value="PTPA_sf"/>
</dbReference>
<dbReference type="EMBL" id="HG793128">
    <property type="protein sequence ID" value="CDK27408.1"/>
    <property type="molecule type" value="Genomic_DNA"/>
</dbReference>
<evidence type="ECO:0000256" key="3">
    <source>
        <dbReference type="ARBA" id="ARBA00004496"/>
    </source>
</evidence>
<evidence type="ECO:0000256" key="4">
    <source>
        <dbReference type="ARBA" id="ARBA00011019"/>
    </source>
</evidence>
<dbReference type="Gene3D" id="1.20.120.1150">
    <property type="match status" value="1"/>
</dbReference>
<comment type="function">
    <text evidence="9">PPIases accelerate the folding of proteins. It catalyzes the cis-trans isomerization of proline imidic peptide bonds in oligopeptides.</text>
</comment>
<dbReference type="CDD" id="cd04087">
    <property type="entry name" value="PTPA"/>
    <property type="match status" value="1"/>
</dbReference>
<feature type="region of interest" description="Disordered" evidence="10">
    <location>
        <begin position="393"/>
        <end position="458"/>
    </location>
</feature>
<name>W6MMI0_9ASCO</name>
<dbReference type="EC" id="5.2.1.8" evidence="9"/>
<accession>W6MMI0</accession>
<dbReference type="HOGENOM" id="CLU_030733_2_1_1"/>
<dbReference type="SUPFAM" id="SSF140984">
    <property type="entry name" value="PTPA-like"/>
    <property type="match status" value="1"/>
</dbReference>
<protein>
    <recommendedName>
        <fullName evidence="9">Serine/threonine-protein phosphatase 2A activator</fullName>
        <ecNumber evidence="9">5.2.1.8</ecNumber>
    </recommendedName>
    <alternativeName>
        <fullName evidence="9">Phosphotyrosyl phosphatase activator</fullName>
    </alternativeName>
</protein>
<dbReference type="GeneID" id="34520791"/>
<evidence type="ECO:0000256" key="10">
    <source>
        <dbReference type="SAM" id="MobiDB-lite"/>
    </source>
</evidence>
<dbReference type="GO" id="GO:0005634">
    <property type="term" value="C:nucleus"/>
    <property type="evidence" value="ECO:0007669"/>
    <property type="project" value="UniProtKB-SubCell"/>
</dbReference>
<evidence type="ECO:0000256" key="7">
    <source>
        <dbReference type="ARBA" id="ARBA00023235"/>
    </source>
</evidence>
<sequence length="458" mass="51381">MQNTAQKPQNGLLRLDPSTVQSDLWKQPVKRIHEASDLVYFHQSVALHNIQATIIEFCQLVSFQEVPEGVLDDSIVSIEENARNGSHGVVCLAPPTTVDPGFQDVHHPAGVRAVLKVLSFLEDVKKRCPPLEGPRRFGNMAFRTFHDTLAEEIDEILGEAFGPLFHFGTSTIEEFVSEAKYYLVGSLGSRNRLDYGTGHELSFLAFVSGLLMCGIIEPEELKGTDILTMFGKYYDLVKELILSYTLEPAGSHGVWGLDDHFHLIYILGAAQLVNFSEVMNGGDSRENRRHNEENMRQRLTPAPRSVLNSTSLRRYRTKNLYFNAISFIKKVKSGPFNEHSPVLYDISSSKPWEKISKGMVKMYYAEVLSKFPVVQHFYFGGVLFPWKDQATGKALPETTPEETGGEFDTEASPGVEDSQTFDARNQPTLRNTHGSQFSRRSPPVRGSVEVPTKAPWAR</sequence>
<gene>
    <name evidence="11" type="ORF">KUCA_T00003386001</name>
</gene>
<keyword evidence="7 9" id="KW-0413">Isomerase</keyword>
<evidence type="ECO:0000256" key="6">
    <source>
        <dbReference type="ARBA" id="ARBA00023110"/>
    </source>
</evidence>
<dbReference type="InterPro" id="IPR043170">
    <property type="entry name" value="PTPA_C_lid"/>
</dbReference>
<dbReference type="PANTHER" id="PTHR10012">
    <property type="entry name" value="SERINE/THREONINE-PROTEIN PHOSPHATASE 2A REGULATORY SUBUNIT B"/>
    <property type="match status" value="1"/>
</dbReference>
<dbReference type="GO" id="GO:0006914">
    <property type="term" value="P:autophagy"/>
    <property type="evidence" value="ECO:0007669"/>
    <property type="project" value="EnsemblFungi"/>
</dbReference>
<reference evidence="11" key="1">
    <citation type="submission" date="2013-12" db="EMBL/GenBank/DDBJ databases">
        <authorList>
            <person name="Genoscope - CEA"/>
        </authorList>
    </citation>
    <scope>NUCLEOTIDE SEQUENCE</scope>
    <source>
        <strain evidence="11">CBS 1993</strain>
    </source>
</reference>
<proteinExistence type="inferred from homology"/>
<reference evidence="11" key="2">
    <citation type="submission" date="2014-02" db="EMBL/GenBank/DDBJ databases">
        <title>Complete DNA sequence of /Kuraishia capsulata/ illustrates novel genomic features among budding yeasts (/Saccharomycotina/).</title>
        <authorList>
            <person name="Morales L."/>
            <person name="Noel B."/>
            <person name="Porcel B."/>
            <person name="Marcet-Houben M."/>
            <person name="Hullo M-F."/>
            <person name="Sacerdot C."/>
            <person name="Tekaia F."/>
            <person name="Leh-Louis V."/>
            <person name="Despons L."/>
            <person name="Khanna V."/>
            <person name="Aury J-M."/>
            <person name="Barbe V."/>
            <person name="Couloux A."/>
            <person name="Labadie K."/>
            <person name="Pelletier E."/>
            <person name="Souciet J-L."/>
            <person name="Boekhout T."/>
            <person name="Gabaldon T."/>
            <person name="Wincker P."/>
            <person name="Dujon B."/>
        </authorList>
    </citation>
    <scope>NUCLEOTIDE SEQUENCE</scope>
    <source>
        <strain evidence="11">CBS 1993</strain>
    </source>
</reference>
<dbReference type="GO" id="GO:0006281">
    <property type="term" value="P:DNA repair"/>
    <property type="evidence" value="ECO:0007669"/>
    <property type="project" value="EnsemblFungi"/>
</dbReference>
<dbReference type="GO" id="GO:0008160">
    <property type="term" value="F:protein tyrosine phosphatase activator activity"/>
    <property type="evidence" value="ECO:0007669"/>
    <property type="project" value="TreeGrafter"/>
</dbReference>
<dbReference type="InterPro" id="IPR004327">
    <property type="entry name" value="Phstyr_phstse_ac"/>
</dbReference>
<evidence type="ECO:0000256" key="9">
    <source>
        <dbReference type="RuleBase" id="RU361210"/>
    </source>
</evidence>
<feature type="compositionally biased region" description="Polar residues" evidence="10">
    <location>
        <begin position="417"/>
        <end position="439"/>
    </location>
</feature>
<keyword evidence="12" id="KW-1185">Reference proteome</keyword>
<dbReference type="STRING" id="1382522.W6MMI0"/>
<dbReference type="AlphaFoldDB" id="W6MMI0"/>
<evidence type="ECO:0000256" key="2">
    <source>
        <dbReference type="ARBA" id="ARBA00004123"/>
    </source>
</evidence>
<dbReference type="GO" id="GO:0007052">
    <property type="term" value="P:mitotic spindle organization"/>
    <property type="evidence" value="ECO:0007669"/>
    <property type="project" value="EnsemblFungi"/>
</dbReference>
<keyword evidence="8" id="KW-0539">Nucleus</keyword>
<evidence type="ECO:0000313" key="12">
    <source>
        <dbReference type="Proteomes" id="UP000019384"/>
    </source>
</evidence>
<dbReference type="GO" id="GO:0000082">
    <property type="term" value="P:G1/S transition of mitotic cell cycle"/>
    <property type="evidence" value="ECO:0007669"/>
    <property type="project" value="EnsemblFungi"/>
</dbReference>
<comment type="similarity">
    <text evidence="4 9">Belongs to the PTPA-type PPIase family.</text>
</comment>
<dbReference type="Proteomes" id="UP000019384">
    <property type="component" value="Unassembled WGS sequence"/>
</dbReference>
<feature type="compositionally biased region" description="Acidic residues" evidence="10">
    <location>
        <begin position="399"/>
        <end position="409"/>
    </location>
</feature>
<comment type="subcellular location">
    <subcellularLocation>
        <location evidence="3 9">Cytoplasm</location>
    </subcellularLocation>
    <subcellularLocation>
        <location evidence="2">Nucleus</location>
    </subcellularLocation>
</comment>
<evidence type="ECO:0000313" key="11">
    <source>
        <dbReference type="EMBL" id="CDK27408.1"/>
    </source>
</evidence>
<dbReference type="OrthoDB" id="16120at2759"/>
<dbReference type="PIRSF" id="PIRSF016325">
    <property type="entry name" value="Phstyr_phstse_ac"/>
    <property type="match status" value="1"/>
</dbReference>
<keyword evidence="5 9" id="KW-0963">Cytoplasm</keyword>
<keyword evidence="6 9" id="KW-0697">Rotamase</keyword>
<dbReference type="GO" id="GO:0006357">
    <property type="term" value="P:regulation of transcription by RNA polymerase II"/>
    <property type="evidence" value="ECO:0007669"/>
    <property type="project" value="EnsemblFungi"/>
</dbReference>
<dbReference type="GO" id="GO:0005737">
    <property type="term" value="C:cytoplasm"/>
    <property type="evidence" value="ECO:0007669"/>
    <property type="project" value="UniProtKB-SubCell"/>
</dbReference>
<dbReference type="GO" id="GO:0000159">
    <property type="term" value="C:protein phosphatase type 2A complex"/>
    <property type="evidence" value="ECO:0007669"/>
    <property type="project" value="EnsemblFungi"/>
</dbReference>
<dbReference type="GO" id="GO:0000785">
    <property type="term" value="C:chromatin"/>
    <property type="evidence" value="ECO:0007669"/>
    <property type="project" value="EnsemblFungi"/>
</dbReference>
<evidence type="ECO:0000256" key="5">
    <source>
        <dbReference type="ARBA" id="ARBA00022490"/>
    </source>
</evidence>
<dbReference type="Pfam" id="PF03095">
    <property type="entry name" value="PTPA"/>
    <property type="match status" value="1"/>
</dbReference>
<dbReference type="PANTHER" id="PTHR10012:SF3">
    <property type="entry name" value="SERINE_THREONINE-PROTEIN PHOSPHATASE 2A ACTIVATOR 1"/>
    <property type="match status" value="1"/>
</dbReference>